<reference evidence="3 4" key="1">
    <citation type="submission" date="2023-02" db="EMBL/GenBank/DDBJ databases">
        <authorList>
            <person name="Mo P."/>
        </authorList>
    </citation>
    <scope>NUCLEOTIDE SEQUENCE [LARGE SCALE GENOMIC DNA]</scope>
    <source>
        <strain evidence="3 4">HUAS 3</strain>
    </source>
</reference>
<feature type="compositionally biased region" description="Pro residues" evidence="1">
    <location>
        <begin position="38"/>
        <end position="50"/>
    </location>
</feature>
<dbReference type="GO" id="GO:0003743">
    <property type="term" value="F:translation initiation factor activity"/>
    <property type="evidence" value="ECO:0007669"/>
    <property type="project" value="UniProtKB-KW"/>
</dbReference>
<feature type="compositionally biased region" description="Basic and acidic residues" evidence="1">
    <location>
        <begin position="1"/>
        <end position="13"/>
    </location>
</feature>
<keyword evidence="2" id="KW-1133">Transmembrane helix</keyword>
<feature type="region of interest" description="Disordered" evidence="1">
    <location>
        <begin position="1"/>
        <end position="71"/>
    </location>
</feature>
<dbReference type="EMBL" id="CP118615">
    <property type="protein sequence ID" value="WDZ86681.1"/>
    <property type="molecule type" value="Genomic_DNA"/>
</dbReference>
<keyword evidence="3" id="KW-0396">Initiation factor</keyword>
<organism evidence="3 4">
    <name type="scientific">Micromonospora cathayae</name>
    <dbReference type="NCBI Taxonomy" id="3028804"/>
    <lineage>
        <taxon>Bacteria</taxon>
        <taxon>Bacillati</taxon>
        <taxon>Actinomycetota</taxon>
        <taxon>Actinomycetes</taxon>
        <taxon>Micromonosporales</taxon>
        <taxon>Micromonosporaceae</taxon>
        <taxon>Micromonospora</taxon>
    </lineage>
</organism>
<evidence type="ECO:0000256" key="1">
    <source>
        <dbReference type="SAM" id="MobiDB-lite"/>
    </source>
</evidence>
<keyword evidence="2" id="KW-0472">Membrane</keyword>
<protein>
    <submittedName>
        <fullName evidence="3">Translation initiation factor 2</fullName>
    </submittedName>
</protein>
<evidence type="ECO:0000256" key="2">
    <source>
        <dbReference type="SAM" id="Phobius"/>
    </source>
</evidence>
<dbReference type="Proteomes" id="UP001219605">
    <property type="component" value="Chromosome"/>
</dbReference>
<evidence type="ECO:0000313" key="3">
    <source>
        <dbReference type="EMBL" id="WDZ86681.1"/>
    </source>
</evidence>
<sequence>MTTPHGSDDDYWRRPPPGESPPPVAPRPPAAPASGYTGPPPSTAPPPDWRPPVHVQPAPPRRLPAQDADALDAAEQRAQRVTYGIGILAGAVLLVVVCLICTRTLF</sequence>
<name>A0ABY7ZWB9_9ACTN</name>
<keyword evidence="4" id="KW-1185">Reference proteome</keyword>
<evidence type="ECO:0000313" key="4">
    <source>
        <dbReference type="Proteomes" id="UP001219605"/>
    </source>
</evidence>
<keyword evidence="2" id="KW-0812">Transmembrane</keyword>
<gene>
    <name evidence="3" type="ORF">PVK37_09930</name>
</gene>
<accession>A0ABY7ZWB9</accession>
<keyword evidence="3" id="KW-0648">Protein biosynthesis</keyword>
<dbReference type="RefSeq" id="WP_275033530.1">
    <property type="nucleotide sequence ID" value="NZ_CP118615.1"/>
</dbReference>
<proteinExistence type="predicted"/>
<feature type="transmembrane region" description="Helical" evidence="2">
    <location>
        <begin position="81"/>
        <end position="102"/>
    </location>
</feature>
<feature type="compositionally biased region" description="Pro residues" evidence="1">
    <location>
        <begin position="14"/>
        <end position="31"/>
    </location>
</feature>